<dbReference type="Gene3D" id="1.20.900.10">
    <property type="entry name" value="Dbl homology (DH) domain"/>
    <property type="match status" value="1"/>
</dbReference>
<dbReference type="AlphaFoldDB" id="A0A2C5X109"/>
<feature type="compositionally biased region" description="Low complexity" evidence="1">
    <location>
        <begin position="201"/>
        <end position="210"/>
    </location>
</feature>
<feature type="region of interest" description="Disordered" evidence="1">
    <location>
        <begin position="879"/>
        <end position="932"/>
    </location>
</feature>
<feature type="compositionally biased region" description="Polar residues" evidence="1">
    <location>
        <begin position="60"/>
        <end position="69"/>
    </location>
</feature>
<feature type="region of interest" description="Disordered" evidence="1">
    <location>
        <begin position="17"/>
        <end position="73"/>
    </location>
</feature>
<organism evidence="3 4">
    <name type="scientific">Ceratocystis fimbriata CBS 114723</name>
    <dbReference type="NCBI Taxonomy" id="1035309"/>
    <lineage>
        <taxon>Eukaryota</taxon>
        <taxon>Fungi</taxon>
        <taxon>Dikarya</taxon>
        <taxon>Ascomycota</taxon>
        <taxon>Pezizomycotina</taxon>
        <taxon>Sordariomycetes</taxon>
        <taxon>Hypocreomycetidae</taxon>
        <taxon>Microascales</taxon>
        <taxon>Ceratocystidaceae</taxon>
        <taxon>Ceratocystis</taxon>
    </lineage>
</organism>
<feature type="compositionally biased region" description="Basic and acidic residues" evidence="1">
    <location>
        <begin position="985"/>
        <end position="1005"/>
    </location>
</feature>
<evidence type="ECO:0000313" key="4">
    <source>
        <dbReference type="Proteomes" id="UP000222788"/>
    </source>
</evidence>
<dbReference type="InterPro" id="IPR000219">
    <property type="entry name" value="DH_dom"/>
</dbReference>
<feature type="region of interest" description="Disordered" evidence="1">
    <location>
        <begin position="964"/>
        <end position="1032"/>
    </location>
</feature>
<dbReference type="InterPro" id="IPR011993">
    <property type="entry name" value="PH-like_dom_sf"/>
</dbReference>
<dbReference type="GO" id="GO:0005737">
    <property type="term" value="C:cytoplasm"/>
    <property type="evidence" value="ECO:0007669"/>
    <property type="project" value="TreeGrafter"/>
</dbReference>
<feature type="region of interest" description="Disordered" evidence="1">
    <location>
        <begin position="295"/>
        <end position="340"/>
    </location>
</feature>
<feature type="compositionally biased region" description="Acidic residues" evidence="1">
    <location>
        <begin position="29"/>
        <end position="44"/>
    </location>
</feature>
<gene>
    <name evidence="3" type="ORF">CFIMG_005462RA</name>
</gene>
<proteinExistence type="predicted"/>
<protein>
    <recommendedName>
        <fullName evidence="2">DH domain-containing protein</fullName>
    </recommendedName>
</protein>
<dbReference type="EMBL" id="APWK03000080">
    <property type="protein sequence ID" value="PHH51957.1"/>
    <property type="molecule type" value="Genomic_DNA"/>
</dbReference>
<feature type="region of interest" description="Disordered" evidence="1">
    <location>
        <begin position="149"/>
        <end position="210"/>
    </location>
</feature>
<sequence>MASYALYSGQALAVPLALEDDPHNHDTSECENEGGNEQDDEDEEQTHSRDTQHNHRHHYNSSQYNQNAPHHSVEAPPFQKWMKTLQRRAQKRPKPIGEDANVPWQLMDNVDRSTLSHVRGRRFSTCSTTSSVFVGAVKTASISMASTCRSLSRSRSRSQSQSHSRQLDKSHYISPTDRGSRASHVGTRLSTSEDDQPFPTPSSTSLPLNPAALARASQRRRLVEELIKTEEGYISDVRFLMNVYITIFAGLPTLPDALRASINHNLTAIVELHEEILRELYRVVPHLEYSPSTYNTLTDSGGLPNNSNNNKNDLSTTRMKLRPPTSAERPKTTFLPHPHESPEMFAEAQVTEDVAKIFTRKMSRFFIYKEYGANYEIMTKDVAAAHRLMPQWDTYQKGLETLAMSLCSSISHENASRKALTIGDLLVKPIQRICRYPLMFGELLKFTPSEDCPNSHMAVEEALIRVREATTEINKAPTDARMKTTLERTWMLQDRLVFSNQRLDAVSKNRIRSFGHIKLCGALHVCWQTKESADGQYMICLLYDDVLCLASASKADQIYCIQACIDLCNLRIEEVDNGRGIQCHTAPFSWKLVFEHDHELFELIMTACSPKEELEWKSRLKSRINMNLEWKDAPALNQSSFLDLEIKSLGAIFGKPGTVSHRISIHRASTIGPKSQMCQVILKNTCVLKEAKATNGTSINRSHSLLASNNRIAVLAPTRAERARLETMLSDIWSKEVLPFPGMTARARSEHVVRSTTSSMIRRLSVASITSTFTRRTSSLASISKHSLAGITPGSGTGVMTPGTPPAYFDEPSPIIHGMTRRSTDTTGGYFPPDEQDFRPSTQLPVIEDECGRKPLRRMTLPVSPTKFTIRDIWAAGETGVSNRVPEESEDADEKTGTDDDVLEMRAGRSGKIKHESPTTAQSDERTSIEPADTTFCSTRKVLGEVEEVEEKASVLVVSNIEEEAHPVKLPKPKAGVVELEKEEDGQGEKEKESGAESPSKDNIKRRISKRWSSSSGRHRESMAHGIRSLFR</sequence>
<dbReference type="STRING" id="1035309.A0A2C5X109"/>
<dbReference type="PROSITE" id="PS50010">
    <property type="entry name" value="DH_2"/>
    <property type="match status" value="1"/>
</dbReference>
<dbReference type="OrthoDB" id="8059989at2759"/>
<dbReference type="PANTHER" id="PTHR45818">
    <property type="entry name" value="PROTEIN VAV"/>
    <property type="match status" value="1"/>
</dbReference>
<dbReference type="SMART" id="SM00325">
    <property type="entry name" value="RhoGEF"/>
    <property type="match status" value="1"/>
</dbReference>
<dbReference type="Pfam" id="PF00621">
    <property type="entry name" value="RhoGEF"/>
    <property type="match status" value="1"/>
</dbReference>
<feature type="domain" description="DH" evidence="2">
    <location>
        <begin position="218"/>
        <end position="476"/>
    </location>
</feature>
<dbReference type="SUPFAM" id="SSF50729">
    <property type="entry name" value="PH domain-like"/>
    <property type="match status" value="1"/>
</dbReference>
<evidence type="ECO:0000256" key="1">
    <source>
        <dbReference type="SAM" id="MobiDB-lite"/>
    </source>
</evidence>
<feature type="compositionally biased region" description="Low complexity" evidence="1">
    <location>
        <begin position="149"/>
        <end position="164"/>
    </location>
</feature>
<keyword evidence="4" id="KW-1185">Reference proteome</keyword>
<reference evidence="3 4" key="2">
    <citation type="journal article" date="2013" name="IMA Fungus">
        <title>IMA Genome-F 1: Ceratocystis fimbriata: Draft nuclear genome sequence for the plant pathogen, Ceratocystis fimbriata.</title>
        <authorList>
            <person name="Wilken P.M."/>
            <person name="Steenkamp E.T."/>
            <person name="Wingfield M.J."/>
            <person name="de Beer Z.W."/>
            <person name="Wingfield B.D."/>
        </authorList>
    </citation>
    <scope>NUCLEOTIDE SEQUENCE [LARGE SCALE GENOMIC DNA]</scope>
    <source>
        <strain evidence="3 4">CBS 114723</strain>
    </source>
</reference>
<dbReference type="PANTHER" id="PTHR45818:SF3">
    <property type="entry name" value="PROTEIN VAV"/>
    <property type="match status" value="1"/>
</dbReference>
<dbReference type="GO" id="GO:0005085">
    <property type="term" value="F:guanyl-nucleotide exchange factor activity"/>
    <property type="evidence" value="ECO:0007669"/>
    <property type="project" value="InterPro"/>
</dbReference>
<dbReference type="InterPro" id="IPR035899">
    <property type="entry name" value="DBL_dom_sf"/>
</dbReference>
<feature type="compositionally biased region" description="Basic and acidic residues" evidence="1">
    <location>
        <begin position="894"/>
        <end position="928"/>
    </location>
</feature>
<accession>A0A2C5X109</accession>
<dbReference type="Proteomes" id="UP000222788">
    <property type="component" value="Unassembled WGS sequence"/>
</dbReference>
<evidence type="ECO:0000259" key="2">
    <source>
        <dbReference type="PROSITE" id="PS50010"/>
    </source>
</evidence>
<dbReference type="Gene3D" id="2.30.29.30">
    <property type="entry name" value="Pleckstrin-homology domain (PH domain)/Phosphotyrosine-binding domain (PTB)"/>
    <property type="match status" value="1"/>
</dbReference>
<evidence type="ECO:0000313" key="3">
    <source>
        <dbReference type="EMBL" id="PHH51957.1"/>
    </source>
</evidence>
<dbReference type="SUPFAM" id="SSF48065">
    <property type="entry name" value="DBL homology domain (DH-domain)"/>
    <property type="match status" value="1"/>
</dbReference>
<reference evidence="3 4" key="1">
    <citation type="journal article" date="2013" name="Fungal Biol.">
        <title>Analysis of microsatellite markers in the genome of the plant pathogen Ceratocystis fimbriata.</title>
        <authorList>
            <person name="Simpson M.C."/>
            <person name="Wilken P.M."/>
            <person name="Coetzee M.P."/>
            <person name="Wingfield M.J."/>
            <person name="Wingfield B.D."/>
        </authorList>
    </citation>
    <scope>NUCLEOTIDE SEQUENCE [LARGE SCALE GENOMIC DNA]</scope>
    <source>
        <strain evidence="3 4">CBS 114723</strain>
    </source>
</reference>
<comment type="caution">
    <text evidence="3">The sequence shown here is derived from an EMBL/GenBank/DDBJ whole genome shotgun (WGS) entry which is preliminary data.</text>
</comment>
<name>A0A2C5X109_9PEZI</name>